<evidence type="ECO:0000313" key="2">
    <source>
        <dbReference type="EMBL" id="QEK11071.1"/>
    </source>
</evidence>
<sequence>MQKRNMGVLFGAFILLALVSGMVTFFIFFQPQREDEKVVEQLTDKVTKENIQEKPLMSIKEILDDADEVYLESSLGSNDIVEINDKDIDKIFSYLKSLDLKLVMESIETTQDTSQYSNYLYAVHIKNKKVKIKVNEKYVIIDDMQGKMQVFETDKEKLASFTKEIESVFMNQYNACELFENPQIIWIEAKDEEKQWILNESGIKNLLEKLYLLSPVDKNEVIGVPSSYPDYDIHIQKDNKVYKIHLINKEVLLLDSSDSYAYYRYDVKLWDYIHKKYSVKFNEKTSEFKRLLKATNILVDDMENIYDFEDDAYYNIEIARWIIQAEKKETKEVKDLGPLLYDIKFTVNGDIIEVKVFEDYIKYNGKNYYSKRIGETIKSGLGV</sequence>
<evidence type="ECO:0000313" key="3">
    <source>
        <dbReference type="Proteomes" id="UP000324646"/>
    </source>
</evidence>
<dbReference type="RefSeq" id="WP_148808146.1">
    <property type="nucleotide sequence ID" value="NZ_CP042243.1"/>
</dbReference>
<dbReference type="Proteomes" id="UP000324646">
    <property type="component" value="Chromosome"/>
</dbReference>
<proteinExistence type="predicted"/>
<name>A0A5C0SA94_CRATE</name>
<dbReference type="KEGG" id="crs:FQB35_01085"/>
<protein>
    <submittedName>
        <fullName evidence="2">Uncharacterized protein</fullName>
    </submittedName>
</protein>
<gene>
    <name evidence="2" type="ORF">FQB35_01085</name>
</gene>
<feature type="transmembrane region" description="Helical" evidence="1">
    <location>
        <begin position="7"/>
        <end position="29"/>
    </location>
</feature>
<keyword evidence="1" id="KW-1133">Transmembrane helix</keyword>
<dbReference type="OrthoDB" id="1951579at2"/>
<accession>A0A5C0SA94</accession>
<evidence type="ECO:0000256" key="1">
    <source>
        <dbReference type="SAM" id="Phobius"/>
    </source>
</evidence>
<organism evidence="2 3">
    <name type="scientific">Crassaminicella thermophila</name>
    <dbReference type="NCBI Taxonomy" id="2599308"/>
    <lineage>
        <taxon>Bacteria</taxon>
        <taxon>Bacillati</taxon>
        <taxon>Bacillota</taxon>
        <taxon>Clostridia</taxon>
        <taxon>Eubacteriales</taxon>
        <taxon>Clostridiaceae</taxon>
        <taxon>Crassaminicella</taxon>
    </lineage>
</organism>
<keyword evidence="1" id="KW-0472">Membrane</keyword>
<keyword evidence="3" id="KW-1185">Reference proteome</keyword>
<dbReference type="EMBL" id="CP042243">
    <property type="protein sequence ID" value="QEK11071.1"/>
    <property type="molecule type" value="Genomic_DNA"/>
</dbReference>
<keyword evidence="1" id="KW-0812">Transmembrane</keyword>
<reference evidence="2 3" key="1">
    <citation type="submission" date="2019-07" db="EMBL/GenBank/DDBJ databases">
        <title>Complete genome of Crassaminicella thermophila SY095.</title>
        <authorList>
            <person name="Li X."/>
        </authorList>
    </citation>
    <scope>NUCLEOTIDE SEQUENCE [LARGE SCALE GENOMIC DNA]</scope>
    <source>
        <strain evidence="2 3">SY095</strain>
    </source>
</reference>
<dbReference type="AlphaFoldDB" id="A0A5C0SA94"/>